<keyword evidence="2" id="KW-1185">Reference proteome</keyword>
<dbReference type="Proteomes" id="UP000237105">
    <property type="component" value="Unassembled WGS sequence"/>
</dbReference>
<organism evidence="1 2">
    <name type="scientific">Parasponia andersonii</name>
    <name type="common">Sponia andersonii</name>
    <dbReference type="NCBI Taxonomy" id="3476"/>
    <lineage>
        <taxon>Eukaryota</taxon>
        <taxon>Viridiplantae</taxon>
        <taxon>Streptophyta</taxon>
        <taxon>Embryophyta</taxon>
        <taxon>Tracheophyta</taxon>
        <taxon>Spermatophyta</taxon>
        <taxon>Magnoliopsida</taxon>
        <taxon>eudicotyledons</taxon>
        <taxon>Gunneridae</taxon>
        <taxon>Pentapetalae</taxon>
        <taxon>rosids</taxon>
        <taxon>fabids</taxon>
        <taxon>Rosales</taxon>
        <taxon>Cannabaceae</taxon>
        <taxon>Parasponia</taxon>
    </lineage>
</organism>
<evidence type="ECO:0000313" key="2">
    <source>
        <dbReference type="Proteomes" id="UP000237105"/>
    </source>
</evidence>
<dbReference type="EMBL" id="JXTB01000336">
    <property type="protein sequence ID" value="PON45157.1"/>
    <property type="molecule type" value="Genomic_DNA"/>
</dbReference>
<evidence type="ECO:0000313" key="1">
    <source>
        <dbReference type="EMBL" id="PON45157.1"/>
    </source>
</evidence>
<dbReference type="AlphaFoldDB" id="A0A2P5B8N9"/>
<accession>A0A2P5B8N9</accession>
<feature type="non-terminal residue" evidence="1">
    <location>
        <position position="1"/>
    </location>
</feature>
<reference evidence="2" key="1">
    <citation type="submission" date="2016-06" db="EMBL/GenBank/DDBJ databases">
        <title>Parallel loss of symbiosis genes in relatives of nitrogen-fixing non-legume Parasponia.</title>
        <authorList>
            <person name="Van Velzen R."/>
            <person name="Holmer R."/>
            <person name="Bu F."/>
            <person name="Rutten L."/>
            <person name="Van Zeijl A."/>
            <person name="Liu W."/>
            <person name="Santuari L."/>
            <person name="Cao Q."/>
            <person name="Sharma T."/>
            <person name="Shen D."/>
            <person name="Roswanjaya Y."/>
            <person name="Wardhani T."/>
            <person name="Kalhor M.S."/>
            <person name="Jansen J."/>
            <person name="Van den Hoogen J."/>
            <person name="Gungor B."/>
            <person name="Hartog M."/>
            <person name="Hontelez J."/>
            <person name="Verver J."/>
            <person name="Yang W.-C."/>
            <person name="Schijlen E."/>
            <person name="Repin R."/>
            <person name="Schilthuizen M."/>
            <person name="Schranz E."/>
            <person name="Heidstra R."/>
            <person name="Miyata K."/>
            <person name="Fedorova E."/>
            <person name="Kohlen W."/>
            <person name="Bisseling T."/>
            <person name="Smit S."/>
            <person name="Geurts R."/>
        </authorList>
    </citation>
    <scope>NUCLEOTIDE SEQUENCE [LARGE SCALE GENOMIC DNA]</scope>
    <source>
        <strain evidence="2">cv. WU1-14</strain>
    </source>
</reference>
<name>A0A2P5B8N9_PARAD</name>
<comment type="caution">
    <text evidence="1">The sequence shown here is derived from an EMBL/GenBank/DDBJ whole genome shotgun (WGS) entry which is preliminary data.</text>
</comment>
<proteinExistence type="predicted"/>
<gene>
    <name evidence="1" type="ORF">PanWU01x14_261020</name>
</gene>
<sequence length="28" mass="3475">RRIWHFGANGRYRVRSRYKAILNSRNRA</sequence>
<protein>
    <submittedName>
        <fullName evidence="1">Uncharacterized protein</fullName>
    </submittedName>
</protein>